<evidence type="ECO:0000313" key="1">
    <source>
        <dbReference type="EMBL" id="GMQ62382.1"/>
    </source>
</evidence>
<evidence type="ECO:0000313" key="2">
    <source>
        <dbReference type="Proteomes" id="UP001374599"/>
    </source>
</evidence>
<dbReference type="EMBL" id="BTPU01000025">
    <property type="protein sequence ID" value="GMQ62382.1"/>
    <property type="molecule type" value="Genomic_DNA"/>
</dbReference>
<comment type="caution">
    <text evidence="1">The sequence shown here is derived from an EMBL/GenBank/DDBJ whole genome shotgun (WGS) entry which is preliminary data.</text>
</comment>
<keyword evidence="2" id="KW-1185">Reference proteome</keyword>
<dbReference type="Proteomes" id="UP001374599">
    <property type="component" value="Unassembled WGS sequence"/>
</dbReference>
<gene>
    <name evidence="1" type="ORF">AN2V17_16140</name>
</gene>
<proteinExistence type="predicted"/>
<reference evidence="1" key="1">
    <citation type="submission" date="2023-09" db="EMBL/GenBank/DDBJ databases">
        <title>Vallitalea sediminicola and Vallitalea maricola sp. nov., anaerobic bacteria isolated from marine sediment.</title>
        <authorList>
            <person name="Hirano S."/>
            <person name="Maeda A."/>
            <person name="Terahara T."/>
            <person name="Mori K."/>
            <person name="Hamada M."/>
            <person name="Matsumoto R."/>
            <person name="Kobayashi T."/>
        </authorList>
    </citation>
    <scope>NUCLEOTIDE SEQUENCE</scope>
    <source>
        <strain evidence="1">AN17-2</strain>
    </source>
</reference>
<name>A0ACB5UHE6_9FIRM</name>
<sequence>MDFPQTVKEIRTKLNMSQEQLARELHVSFVTGNRLENGKNSPNMLAKNALYDFCKEKGLKEVLIKRLLDY</sequence>
<protein>
    <submittedName>
        <fullName evidence="1">Uncharacterized protein</fullName>
    </submittedName>
</protein>
<organism evidence="1 2">
    <name type="scientific">Vallitalea maricola</name>
    <dbReference type="NCBI Taxonomy" id="3074433"/>
    <lineage>
        <taxon>Bacteria</taxon>
        <taxon>Bacillati</taxon>
        <taxon>Bacillota</taxon>
        <taxon>Clostridia</taxon>
        <taxon>Lachnospirales</taxon>
        <taxon>Vallitaleaceae</taxon>
        <taxon>Vallitalea</taxon>
    </lineage>
</organism>
<accession>A0ACB5UHE6</accession>